<dbReference type="EMBL" id="CP024985">
    <property type="protein sequence ID" value="ATZ28300.1"/>
    <property type="molecule type" value="Genomic_DNA"/>
</dbReference>
<sequence>MVSGYRPPDRDDDREADVLGTYLEDVRDRLDGERFEVLVRAVQSTCALLEEGDRTVLEVPGDHGLAPDLQREYLSLMAVMITGHLDHHLIEVAAPDGGKGWAVVENTVDLTGREP</sequence>
<organism evidence="1 2">
    <name type="scientific">Streptomyces lavendulae subsp. lavendulae</name>
    <dbReference type="NCBI Taxonomy" id="58340"/>
    <lineage>
        <taxon>Bacteria</taxon>
        <taxon>Bacillati</taxon>
        <taxon>Actinomycetota</taxon>
        <taxon>Actinomycetes</taxon>
        <taxon>Kitasatosporales</taxon>
        <taxon>Streptomycetaceae</taxon>
        <taxon>Streptomyces</taxon>
    </lineage>
</organism>
<gene>
    <name evidence="1" type="ORF">SLAV_32640</name>
</gene>
<keyword evidence="2" id="KW-1185">Reference proteome</keyword>
<name>A0A2K8PQE1_STRLA</name>
<protein>
    <submittedName>
        <fullName evidence="1">Uncharacterized protein</fullName>
    </submittedName>
</protein>
<reference evidence="1 2" key="1">
    <citation type="submission" date="2017-11" db="EMBL/GenBank/DDBJ databases">
        <title>Complete genome sequence of Streptomyces lavendulae subsp. lavendulae CCM 3239 (formerly 'Streptomyces aureofaciens CCM 3239'), the producer of the angucycline-type antibiotic auricin.</title>
        <authorList>
            <person name="Busche T."/>
            <person name="Novakova R."/>
            <person name="Al'Dilaimi A."/>
            <person name="Homerova D."/>
            <person name="Feckova L."/>
            <person name="Rezuchova B."/>
            <person name="Mingyar E."/>
            <person name="Csolleiova D."/>
            <person name="Bekeova C."/>
            <person name="Winkler A."/>
            <person name="Sevcikova B."/>
            <person name="Kalinowski J."/>
            <person name="Kormanec J."/>
            <person name="Ruckert C."/>
        </authorList>
    </citation>
    <scope>NUCLEOTIDE SEQUENCE [LARGE SCALE GENOMIC DNA]</scope>
    <source>
        <strain evidence="1 2">CCM 3239</strain>
    </source>
</reference>
<dbReference type="Proteomes" id="UP000231791">
    <property type="component" value="Chromosome"/>
</dbReference>
<dbReference type="RefSeq" id="WP_051841112.1">
    <property type="nucleotide sequence ID" value="NZ_CP024985.1"/>
</dbReference>
<evidence type="ECO:0000313" key="1">
    <source>
        <dbReference type="EMBL" id="ATZ28300.1"/>
    </source>
</evidence>
<accession>A0A2K8PQE1</accession>
<evidence type="ECO:0000313" key="2">
    <source>
        <dbReference type="Proteomes" id="UP000231791"/>
    </source>
</evidence>
<dbReference type="KEGG" id="slx:SLAV_32640"/>
<proteinExistence type="predicted"/>
<dbReference type="OrthoDB" id="4237225at2"/>
<dbReference type="GeneID" id="49387512"/>
<dbReference type="AlphaFoldDB" id="A0A2K8PQE1"/>